<evidence type="ECO:0000256" key="2">
    <source>
        <dbReference type="ARBA" id="ARBA00022448"/>
    </source>
</evidence>
<dbReference type="GO" id="GO:0005886">
    <property type="term" value="C:plasma membrane"/>
    <property type="evidence" value="ECO:0007669"/>
    <property type="project" value="UniProtKB-SubCell"/>
</dbReference>
<evidence type="ECO:0000256" key="3">
    <source>
        <dbReference type="ARBA" id="ARBA00022475"/>
    </source>
</evidence>
<evidence type="ECO:0000256" key="7">
    <source>
        <dbReference type="SAM" id="Phobius"/>
    </source>
</evidence>
<protein>
    <submittedName>
        <fullName evidence="8">4-amino-4-deoxy-L-arabinose-phosphoundecaprenol flippase subunit ArnF</fullName>
    </submittedName>
</protein>
<sequence length="129" mass="15173">MKGYFYGFITIVFITIAQLFLKLGINTLKNTHFMAYGFNFTHLLHQKYFFLLLCIGIILYLISMIFWLLTLNFFPLSKAYMLISLSYVLIYVLVINIPFFHETTSTIKNIGIIFILYGIWLSCISKINR</sequence>
<proteinExistence type="predicted"/>
<dbReference type="InterPro" id="IPR000390">
    <property type="entry name" value="Small_drug/metabolite_transptr"/>
</dbReference>
<dbReference type="NCBIfam" id="NF002816">
    <property type="entry name" value="PRK02971.1-2"/>
    <property type="match status" value="1"/>
</dbReference>
<keyword evidence="3" id="KW-1003">Cell membrane</keyword>
<organism evidence="8">
    <name type="scientific">Candidatus Aschnera chinzeii</name>
    <dbReference type="NCBI Taxonomy" id="1485666"/>
    <lineage>
        <taxon>Bacteria</taxon>
        <taxon>Pseudomonadati</taxon>
        <taxon>Pseudomonadota</taxon>
        <taxon>Gammaproteobacteria</taxon>
        <taxon>Enterobacterales</taxon>
        <taxon>Enterobacteriaceae</taxon>
        <taxon>Candidatus Aschnera</taxon>
    </lineage>
</organism>
<comment type="subcellular location">
    <subcellularLocation>
        <location evidence="1">Cell membrane</location>
        <topology evidence="1">Multi-pass membrane protein</topology>
    </subcellularLocation>
</comment>
<reference evidence="8" key="2">
    <citation type="submission" date="2023-10" db="EMBL/GenBank/DDBJ databases">
        <authorList>
            <person name="Koga R."/>
            <person name="Fukatsu T."/>
        </authorList>
    </citation>
    <scope>NUCLEOTIDE SEQUENCE</scope>
    <source>
        <strain evidence="8">Kw-01</strain>
    </source>
</reference>
<dbReference type="SUPFAM" id="SSF103481">
    <property type="entry name" value="Multidrug resistance efflux transporter EmrE"/>
    <property type="match status" value="1"/>
</dbReference>
<keyword evidence="6 7" id="KW-0472">Membrane</keyword>
<dbReference type="EMBL" id="AP028961">
    <property type="protein sequence ID" value="BET44799.1"/>
    <property type="molecule type" value="Genomic_DNA"/>
</dbReference>
<keyword evidence="2" id="KW-0813">Transport</keyword>
<feature type="transmembrane region" description="Helical" evidence="7">
    <location>
        <begin position="48"/>
        <end position="69"/>
    </location>
</feature>
<evidence type="ECO:0000313" key="8">
    <source>
        <dbReference type="EMBL" id="BET44799.1"/>
    </source>
</evidence>
<keyword evidence="5 7" id="KW-1133">Transmembrane helix</keyword>
<evidence type="ECO:0000256" key="5">
    <source>
        <dbReference type="ARBA" id="ARBA00022989"/>
    </source>
</evidence>
<keyword evidence="4 7" id="KW-0812">Transmembrane</keyword>
<dbReference type="InterPro" id="IPR037185">
    <property type="entry name" value="EmrE-like"/>
</dbReference>
<evidence type="ECO:0000256" key="1">
    <source>
        <dbReference type="ARBA" id="ARBA00004651"/>
    </source>
</evidence>
<feature type="transmembrane region" description="Helical" evidence="7">
    <location>
        <begin position="5"/>
        <end position="28"/>
    </location>
</feature>
<dbReference type="AlphaFoldDB" id="A0AAT9G528"/>
<dbReference type="PANTHER" id="PTHR30561:SF9">
    <property type="entry name" value="4-AMINO-4-DEOXY-L-ARABINOSE-PHOSPHOUNDECAPRENOL FLIPPASE SUBUNIT ARNF-RELATED"/>
    <property type="match status" value="1"/>
</dbReference>
<dbReference type="PANTHER" id="PTHR30561">
    <property type="entry name" value="SMR FAMILY PROTON-DEPENDENT DRUG EFFLUX TRANSPORTER SUGE"/>
    <property type="match status" value="1"/>
</dbReference>
<gene>
    <name evidence="8" type="primary">arnF</name>
    <name evidence="8" type="ORF">ACHINZ_4720</name>
</gene>
<dbReference type="Gene3D" id="1.10.3730.20">
    <property type="match status" value="1"/>
</dbReference>
<evidence type="ECO:0000256" key="6">
    <source>
        <dbReference type="ARBA" id="ARBA00023136"/>
    </source>
</evidence>
<accession>A0AAT9G528</accession>
<reference evidence="8" key="1">
    <citation type="journal article" date="2023" name="Front. Microbiol.">
        <title>Genome analysis of Candidatus Aschnera chinzeii, the bacterial endosymbiont of the blood-sucking bat fly Penicillidia jenynsii (Insecta: Diptera: Nycteribiidae).</title>
        <authorList>
            <person name="Koga R."/>
            <person name="Moriyama M."/>
            <person name="Nozaki T."/>
            <person name="Fukatsu T."/>
        </authorList>
    </citation>
    <scope>NUCLEOTIDE SEQUENCE</scope>
    <source>
        <strain evidence="8">Kw-01</strain>
    </source>
</reference>
<evidence type="ECO:0000256" key="4">
    <source>
        <dbReference type="ARBA" id="ARBA00022692"/>
    </source>
</evidence>
<feature type="transmembrane region" description="Helical" evidence="7">
    <location>
        <begin position="81"/>
        <end position="100"/>
    </location>
</feature>
<feature type="transmembrane region" description="Helical" evidence="7">
    <location>
        <begin position="106"/>
        <end position="124"/>
    </location>
</feature>
<name>A0AAT9G528_9ENTR</name>
<dbReference type="GO" id="GO:0022857">
    <property type="term" value="F:transmembrane transporter activity"/>
    <property type="evidence" value="ECO:0007669"/>
    <property type="project" value="InterPro"/>
</dbReference>